<dbReference type="SUPFAM" id="SSF47413">
    <property type="entry name" value="lambda repressor-like DNA-binding domains"/>
    <property type="match status" value="1"/>
</dbReference>
<dbReference type="CDD" id="cd00093">
    <property type="entry name" value="HTH_XRE"/>
    <property type="match status" value="1"/>
</dbReference>
<dbReference type="HOGENOM" id="CLU_066192_44_5_9"/>
<evidence type="ECO:0000259" key="2">
    <source>
        <dbReference type="PROSITE" id="PS50943"/>
    </source>
</evidence>
<dbReference type="AlphaFoldDB" id="C7RH65"/>
<feature type="domain" description="HTH cro/C1-type" evidence="2">
    <location>
        <begin position="16"/>
        <end position="70"/>
    </location>
</feature>
<organism evidence="3 4">
    <name type="scientific">Anaerococcus prevotii (strain ATCC 9321 / DSM 20548 / JCM 6508 / NCTC 11806 / PC1)</name>
    <name type="common">Peptostreptococcus prevotii</name>
    <name type="synonym">Peptococcus prevotii</name>
    <dbReference type="NCBI Taxonomy" id="525919"/>
    <lineage>
        <taxon>Bacteria</taxon>
        <taxon>Bacillati</taxon>
        <taxon>Bacillota</taxon>
        <taxon>Tissierellia</taxon>
        <taxon>Tissierellales</taxon>
        <taxon>Peptoniphilaceae</taxon>
        <taxon>Anaerococcus</taxon>
    </lineage>
</organism>
<gene>
    <name evidence="3" type="ordered locus">Apre_0798</name>
</gene>
<evidence type="ECO:0000256" key="1">
    <source>
        <dbReference type="ARBA" id="ARBA00023125"/>
    </source>
</evidence>
<sequence length="73" mass="8586">MEVIDRLKNKKVGNRLKKLRLSRGLSQKEMADILKVTRPLISMYEAGNRMPSPNIMKKYSIIFKKSVDDIFFR</sequence>
<dbReference type="SMART" id="SM00530">
    <property type="entry name" value="HTH_XRE"/>
    <property type="match status" value="1"/>
</dbReference>
<dbReference type="GO" id="GO:0003677">
    <property type="term" value="F:DNA binding"/>
    <property type="evidence" value="ECO:0007669"/>
    <property type="project" value="UniProtKB-KW"/>
</dbReference>
<name>C7RH65_ANAPD</name>
<evidence type="ECO:0000313" key="3">
    <source>
        <dbReference type="EMBL" id="ACV28826.1"/>
    </source>
</evidence>
<dbReference type="PANTHER" id="PTHR46558">
    <property type="entry name" value="TRACRIPTIONAL REGULATORY PROTEIN-RELATED-RELATED"/>
    <property type="match status" value="1"/>
</dbReference>
<dbReference type="STRING" id="525919.Apre_0798"/>
<keyword evidence="4" id="KW-1185">Reference proteome</keyword>
<proteinExistence type="predicted"/>
<dbReference type="PROSITE" id="PS50943">
    <property type="entry name" value="HTH_CROC1"/>
    <property type="match status" value="1"/>
</dbReference>
<dbReference type="InterPro" id="IPR010982">
    <property type="entry name" value="Lambda_DNA-bd_dom_sf"/>
</dbReference>
<dbReference type="InterPro" id="IPR001387">
    <property type="entry name" value="Cro/C1-type_HTH"/>
</dbReference>
<reference evidence="3 4" key="1">
    <citation type="journal article" date="2009" name="Stand. Genomic Sci.">
        <title>Complete genome sequence of Anaerococcus prevotii type strain (PC1).</title>
        <authorList>
            <person name="Labutti K."/>
            <person name="Pukall R."/>
            <person name="Steenblock K."/>
            <person name="Glavina Del Rio T."/>
            <person name="Tice H."/>
            <person name="Copeland A."/>
            <person name="Cheng J.F."/>
            <person name="Lucas S."/>
            <person name="Chen F."/>
            <person name="Nolan M."/>
            <person name="Bruce D."/>
            <person name="Goodwin L."/>
            <person name="Pitluck S."/>
            <person name="Ivanova N."/>
            <person name="Mavromatis K."/>
            <person name="Ovchinnikova G."/>
            <person name="Pati A."/>
            <person name="Chen A."/>
            <person name="Palaniappan K."/>
            <person name="Land M."/>
            <person name="Hauser L."/>
            <person name="Chang Y.J."/>
            <person name="Jeffries C.D."/>
            <person name="Chain P."/>
            <person name="Saunders E."/>
            <person name="Brettin T."/>
            <person name="Detter J.C."/>
            <person name="Han C."/>
            <person name="Goker M."/>
            <person name="Bristow J."/>
            <person name="Eisen J.A."/>
            <person name="Markowitz V."/>
            <person name="Hugenholtz P."/>
            <person name="Kyrpides N.C."/>
            <person name="Klenk H.P."/>
            <person name="Lapidus A."/>
        </authorList>
    </citation>
    <scope>NUCLEOTIDE SEQUENCE [LARGE SCALE GENOMIC DNA]</scope>
    <source>
        <strain evidence="4">ATCC 9321 / DSM 20548 / JCM 6508 / NCTC 11806 / PC1</strain>
    </source>
</reference>
<dbReference type="Proteomes" id="UP000002294">
    <property type="component" value="Chromosome"/>
</dbReference>
<dbReference type="KEGG" id="apr:Apre_0798"/>
<protein>
    <submittedName>
        <fullName evidence="3">Transcriptional regulator, XRE family</fullName>
    </submittedName>
</protein>
<dbReference type="Pfam" id="PF01381">
    <property type="entry name" value="HTH_3"/>
    <property type="match status" value="1"/>
</dbReference>
<keyword evidence="1" id="KW-0238">DNA-binding</keyword>
<dbReference type="eggNOG" id="COG1476">
    <property type="taxonomic scope" value="Bacteria"/>
</dbReference>
<accession>C7RH65</accession>
<dbReference type="PANTHER" id="PTHR46558:SF4">
    <property type="entry name" value="DNA-BIDING PHAGE PROTEIN"/>
    <property type="match status" value="1"/>
</dbReference>
<evidence type="ECO:0000313" key="4">
    <source>
        <dbReference type="Proteomes" id="UP000002294"/>
    </source>
</evidence>
<dbReference type="EMBL" id="CP001708">
    <property type="protein sequence ID" value="ACV28826.1"/>
    <property type="molecule type" value="Genomic_DNA"/>
</dbReference>
<dbReference type="Gene3D" id="1.10.260.40">
    <property type="entry name" value="lambda repressor-like DNA-binding domains"/>
    <property type="match status" value="1"/>
</dbReference>